<evidence type="ECO:0000313" key="2">
    <source>
        <dbReference type="EMBL" id="NYE49601.1"/>
    </source>
</evidence>
<organism evidence="2 3">
    <name type="scientific">Spinactinospora alkalitolerans</name>
    <dbReference type="NCBI Taxonomy" id="687207"/>
    <lineage>
        <taxon>Bacteria</taxon>
        <taxon>Bacillati</taxon>
        <taxon>Actinomycetota</taxon>
        <taxon>Actinomycetes</taxon>
        <taxon>Streptosporangiales</taxon>
        <taxon>Nocardiopsidaceae</taxon>
        <taxon>Spinactinospora</taxon>
    </lineage>
</organism>
<proteinExistence type="predicted"/>
<name>A0A852U0H6_9ACTN</name>
<evidence type="ECO:0000313" key="3">
    <source>
        <dbReference type="Proteomes" id="UP000589036"/>
    </source>
</evidence>
<dbReference type="RefSeq" id="WP_179645233.1">
    <property type="nucleotide sequence ID" value="NZ_BAAAYY010000037.1"/>
</dbReference>
<accession>A0A852U0H6</accession>
<sequence length="253" mass="25797">MPTRAFTAPVAGPLTLDITAAQMELIVRVVPGLPEASLSLNGPAEIVDGAAARISGGRWMVTLPDPEPTVVATGGTVFTNTGVGTVVTGTVINGGIMTTSGTTIINGTVVSGGRTAEPVTAVVQMPEGSALRSRIANGAVRTTGHLAEVDHQGHNTSLHVDSATDVTAETHNGHLDIDRAIGTVDADTHNGGITVAATGTHTQTRTHNGPVDITAASDGPISARTHNGPITVHTNGHRPNVRTRTHNGAERVL</sequence>
<dbReference type="EMBL" id="JACCCC010000001">
    <property type="protein sequence ID" value="NYE49601.1"/>
    <property type="molecule type" value="Genomic_DNA"/>
</dbReference>
<evidence type="ECO:0008006" key="4">
    <source>
        <dbReference type="Google" id="ProtNLM"/>
    </source>
</evidence>
<reference evidence="2 3" key="1">
    <citation type="submission" date="2020-07" db="EMBL/GenBank/DDBJ databases">
        <title>Sequencing the genomes of 1000 actinobacteria strains.</title>
        <authorList>
            <person name="Klenk H.-P."/>
        </authorList>
    </citation>
    <scope>NUCLEOTIDE SEQUENCE [LARGE SCALE GENOMIC DNA]</scope>
    <source>
        <strain evidence="2 3">CXB654</strain>
    </source>
</reference>
<evidence type="ECO:0000256" key="1">
    <source>
        <dbReference type="SAM" id="MobiDB-lite"/>
    </source>
</evidence>
<feature type="region of interest" description="Disordered" evidence="1">
    <location>
        <begin position="229"/>
        <end position="253"/>
    </location>
</feature>
<protein>
    <recommendedName>
        <fullName evidence="4">Adhesin domain-containing protein</fullName>
    </recommendedName>
</protein>
<feature type="compositionally biased region" description="Basic residues" evidence="1">
    <location>
        <begin position="235"/>
        <end position="245"/>
    </location>
</feature>
<dbReference type="AlphaFoldDB" id="A0A852U0H6"/>
<comment type="caution">
    <text evidence="2">The sequence shown here is derived from an EMBL/GenBank/DDBJ whole genome shotgun (WGS) entry which is preliminary data.</text>
</comment>
<dbReference type="Proteomes" id="UP000589036">
    <property type="component" value="Unassembled WGS sequence"/>
</dbReference>
<keyword evidence="3" id="KW-1185">Reference proteome</keyword>
<gene>
    <name evidence="2" type="ORF">HDA32_004721</name>
</gene>